<dbReference type="InterPro" id="IPR036390">
    <property type="entry name" value="WH_DNA-bd_sf"/>
</dbReference>
<feature type="domain" description="HTH lysR-type" evidence="5">
    <location>
        <begin position="7"/>
        <end position="67"/>
    </location>
</feature>
<gene>
    <name evidence="6" type="ORF">R7226_24640</name>
</gene>
<dbReference type="SUPFAM" id="SSF53850">
    <property type="entry name" value="Periplasmic binding protein-like II"/>
    <property type="match status" value="1"/>
</dbReference>
<reference evidence="6 7" key="2">
    <citation type="submission" date="2023-10" db="EMBL/GenBank/DDBJ databases">
        <authorList>
            <person name="Han X.F."/>
        </authorList>
    </citation>
    <scope>NUCLEOTIDE SEQUENCE [LARGE SCALE GENOMIC DNA]</scope>
    <source>
        <strain evidence="6 7">KCTC 39840</strain>
    </source>
</reference>
<evidence type="ECO:0000256" key="1">
    <source>
        <dbReference type="ARBA" id="ARBA00009437"/>
    </source>
</evidence>
<dbReference type="Gene3D" id="1.10.10.10">
    <property type="entry name" value="Winged helix-like DNA-binding domain superfamily/Winged helix DNA-binding domain"/>
    <property type="match status" value="1"/>
</dbReference>
<dbReference type="SUPFAM" id="SSF46785">
    <property type="entry name" value="Winged helix' DNA-binding domain"/>
    <property type="match status" value="1"/>
</dbReference>
<sequence length="333" mass="34895">MDGWTGVELRHLAALAAIHEEGSFRGAADRLGYVQSAVSQQLAQLELLVGTRLVDRARGHAPPVRLTEAGVLLLDHAGRIFGQLAAAEADLRVHAADGAPRLRIGVDQSVATRLVPAALQHLGAAHPGISVELDEASSDRVHLERVAAGELDAAFAELPLGSDSLRFTEVLSDPCVLLLPRASALANADDDLELADLVAAPLVTLAGWPMMNLIESHLRNAGLEPRTAMRTNTCTTAQALVGTGAGAAILPRLAVNEDDPRVVVRDLSALLPSRTVVLYWHEARLNVPALVAFHAATMSSARQVRRGYGGRPVASVLAAAPAADPILAAAVPS</sequence>
<comment type="caution">
    <text evidence="6">The sequence shown here is derived from an EMBL/GenBank/DDBJ whole genome shotgun (WGS) entry which is preliminary data.</text>
</comment>
<accession>A0ABU4HW55</accession>
<comment type="similarity">
    <text evidence="1">Belongs to the LysR transcriptional regulatory family.</text>
</comment>
<dbReference type="InterPro" id="IPR005119">
    <property type="entry name" value="LysR_subst-bd"/>
</dbReference>
<dbReference type="InterPro" id="IPR036388">
    <property type="entry name" value="WH-like_DNA-bd_sf"/>
</dbReference>
<evidence type="ECO:0000256" key="3">
    <source>
        <dbReference type="ARBA" id="ARBA00023125"/>
    </source>
</evidence>
<dbReference type="PROSITE" id="PS50931">
    <property type="entry name" value="HTH_LYSR"/>
    <property type="match status" value="1"/>
</dbReference>
<dbReference type="EMBL" id="JAWSTH010000093">
    <property type="protein sequence ID" value="MDW5597561.1"/>
    <property type="molecule type" value="Genomic_DNA"/>
</dbReference>
<dbReference type="Pfam" id="PF03466">
    <property type="entry name" value="LysR_substrate"/>
    <property type="match status" value="1"/>
</dbReference>
<keyword evidence="7" id="KW-1185">Reference proteome</keyword>
<evidence type="ECO:0000256" key="2">
    <source>
        <dbReference type="ARBA" id="ARBA00023015"/>
    </source>
</evidence>
<evidence type="ECO:0000313" key="6">
    <source>
        <dbReference type="EMBL" id="MDW5597561.1"/>
    </source>
</evidence>
<dbReference type="Proteomes" id="UP001284601">
    <property type="component" value="Unassembled WGS sequence"/>
</dbReference>
<proteinExistence type="inferred from homology"/>
<keyword evidence="4" id="KW-0804">Transcription</keyword>
<evidence type="ECO:0000313" key="7">
    <source>
        <dbReference type="Proteomes" id="UP001284601"/>
    </source>
</evidence>
<dbReference type="CDD" id="cd05466">
    <property type="entry name" value="PBP2_LTTR_substrate"/>
    <property type="match status" value="1"/>
</dbReference>
<evidence type="ECO:0000259" key="5">
    <source>
        <dbReference type="PROSITE" id="PS50931"/>
    </source>
</evidence>
<name>A0ABU4HW55_9ACTN</name>
<keyword evidence="2" id="KW-0805">Transcription regulation</keyword>
<keyword evidence="3" id="KW-0238">DNA-binding</keyword>
<dbReference type="InterPro" id="IPR000847">
    <property type="entry name" value="LysR_HTH_N"/>
</dbReference>
<evidence type="ECO:0000256" key="4">
    <source>
        <dbReference type="ARBA" id="ARBA00023163"/>
    </source>
</evidence>
<dbReference type="PANTHER" id="PTHR30346:SF28">
    <property type="entry name" value="HTH-TYPE TRANSCRIPTIONAL REGULATOR CYNR"/>
    <property type="match status" value="1"/>
</dbReference>
<reference evidence="7" key="1">
    <citation type="submission" date="2023-07" db="EMBL/GenBank/DDBJ databases">
        <title>Conexibacter stalactiti sp. nov., isolated from stalactites in a lava cave and emended description of the genus Conexibacter.</title>
        <authorList>
            <person name="Lee S.D."/>
        </authorList>
    </citation>
    <scope>NUCLEOTIDE SEQUENCE [LARGE SCALE GENOMIC DNA]</scope>
    <source>
        <strain evidence="7">KCTC 39840</strain>
    </source>
</reference>
<protein>
    <submittedName>
        <fullName evidence="6">LysR family transcriptional regulator</fullName>
    </submittedName>
</protein>
<dbReference type="Gene3D" id="3.40.190.290">
    <property type="match status" value="1"/>
</dbReference>
<dbReference type="PANTHER" id="PTHR30346">
    <property type="entry name" value="TRANSCRIPTIONAL DUAL REGULATOR HCAR-RELATED"/>
    <property type="match status" value="1"/>
</dbReference>
<dbReference type="RefSeq" id="WP_318600027.1">
    <property type="nucleotide sequence ID" value="NZ_JAWSTH010000093.1"/>
</dbReference>
<dbReference type="Pfam" id="PF00126">
    <property type="entry name" value="HTH_1"/>
    <property type="match status" value="1"/>
</dbReference>
<organism evidence="6 7">
    <name type="scientific">Conexibacter stalactiti</name>
    <dbReference type="NCBI Taxonomy" id="1940611"/>
    <lineage>
        <taxon>Bacteria</taxon>
        <taxon>Bacillati</taxon>
        <taxon>Actinomycetota</taxon>
        <taxon>Thermoleophilia</taxon>
        <taxon>Solirubrobacterales</taxon>
        <taxon>Conexibacteraceae</taxon>
        <taxon>Conexibacter</taxon>
    </lineage>
</organism>